<accession>A0A0F9NFX2</accession>
<gene>
    <name evidence="2" type="ORF">LCGC14_1032470</name>
</gene>
<sequence length="76" mass="8009">MANIEFTPPIQGIHKGLPADKPAPNTSEYMNNVRAKGFGGRIIIVQRPGLGRWGAPTQVGLAEQPVVAMCTVAAVV</sequence>
<evidence type="ECO:0000313" key="2">
    <source>
        <dbReference type="EMBL" id="KKN10842.1"/>
    </source>
</evidence>
<comment type="caution">
    <text evidence="2">The sequence shown here is derived from an EMBL/GenBank/DDBJ whole genome shotgun (WGS) entry which is preliminary data.</text>
</comment>
<name>A0A0F9NFX2_9ZZZZ</name>
<dbReference type="EMBL" id="LAZR01004198">
    <property type="protein sequence ID" value="KKN10842.1"/>
    <property type="molecule type" value="Genomic_DNA"/>
</dbReference>
<feature type="region of interest" description="Disordered" evidence="1">
    <location>
        <begin position="1"/>
        <end position="26"/>
    </location>
</feature>
<protein>
    <submittedName>
        <fullName evidence="2">Uncharacterized protein</fullName>
    </submittedName>
</protein>
<evidence type="ECO:0000256" key="1">
    <source>
        <dbReference type="SAM" id="MobiDB-lite"/>
    </source>
</evidence>
<proteinExistence type="predicted"/>
<dbReference type="AlphaFoldDB" id="A0A0F9NFX2"/>
<reference evidence="2" key="1">
    <citation type="journal article" date="2015" name="Nature">
        <title>Complex archaea that bridge the gap between prokaryotes and eukaryotes.</title>
        <authorList>
            <person name="Spang A."/>
            <person name="Saw J.H."/>
            <person name="Jorgensen S.L."/>
            <person name="Zaremba-Niedzwiedzka K."/>
            <person name="Martijn J."/>
            <person name="Lind A.E."/>
            <person name="van Eijk R."/>
            <person name="Schleper C."/>
            <person name="Guy L."/>
            <person name="Ettema T.J."/>
        </authorList>
    </citation>
    <scope>NUCLEOTIDE SEQUENCE</scope>
</reference>
<organism evidence="2">
    <name type="scientific">marine sediment metagenome</name>
    <dbReference type="NCBI Taxonomy" id="412755"/>
    <lineage>
        <taxon>unclassified sequences</taxon>
        <taxon>metagenomes</taxon>
        <taxon>ecological metagenomes</taxon>
    </lineage>
</organism>